<dbReference type="Proteomes" id="UP000239706">
    <property type="component" value="Unassembled WGS sequence"/>
</dbReference>
<sequence length="297" mass="35124">MISFKPLSIEDKELFNRFLNPYTFSTCEYSFTNLYLWKKGCNIEYAILNDTLIIKKVDFDHSSHFMQPIGYKKENLKELVDELIKYKEENDLDYLFKDVEEPFLLDLKEIYKDKLIIEKDRDNADYIYLKEDLIKLSGRKFHGKKNHYNAFIKKYQYKAVPITEDIIGDCMKAAKEWCHKNDCKGYILYELYGIQELLKNMNKLDFIGMAVYVDDKISAFTIGEKVNKDMAIIHIEKADSNIRGLYAYINKTFVEEYLNDVTYINREQDLGIDGLRKAKLAYNPNKIEMKYSVKTTS</sequence>
<dbReference type="AlphaFoldDB" id="A0A2T0B5X2"/>
<gene>
    <name evidence="2" type="ORF">CLLI_10320</name>
</gene>
<reference evidence="2 3" key="1">
    <citation type="submission" date="2018-03" db="EMBL/GenBank/DDBJ databases">
        <title>Genome sequence of Clostridium liquoris DSM 100320.</title>
        <authorList>
            <person name="Poehlein A."/>
            <person name="Daniel R."/>
        </authorList>
    </citation>
    <scope>NUCLEOTIDE SEQUENCE [LARGE SCALE GENOMIC DNA]</scope>
    <source>
        <strain evidence="2 3">DSM 100320</strain>
    </source>
</reference>
<dbReference type="SUPFAM" id="SSF55729">
    <property type="entry name" value="Acyl-CoA N-acyltransferases (Nat)"/>
    <property type="match status" value="2"/>
</dbReference>
<accession>A0A2T0B5X2</accession>
<name>A0A2T0B5X2_9CLOT</name>
<protein>
    <recommendedName>
        <fullName evidence="1">Phosphatidylglycerol lysyltransferase C-terminal domain-containing protein</fullName>
    </recommendedName>
</protein>
<evidence type="ECO:0000313" key="2">
    <source>
        <dbReference type="EMBL" id="PRR79187.1"/>
    </source>
</evidence>
<dbReference type="Gene3D" id="3.40.630.30">
    <property type="match status" value="1"/>
</dbReference>
<dbReference type="PANTHER" id="PTHR41373:SF1">
    <property type="entry name" value="PHOSPHATIDYLGLYCEROL LYSYLTRANSFERASE C-TERMINAL DOMAIN-CONTAINING PROTEIN"/>
    <property type="match status" value="1"/>
</dbReference>
<dbReference type="EMBL" id="PVXO01000030">
    <property type="protein sequence ID" value="PRR79187.1"/>
    <property type="molecule type" value="Genomic_DNA"/>
</dbReference>
<dbReference type="Pfam" id="PF09924">
    <property type="entry name" value="LPG_synthase_C"/>
    <property type="match status" value="1"/>
</dbReference>
<evidence type="ECO:0000313" key="3">
    <source>
        <dbReference type="Proteomes" id="UP000239706"/>
    </source>
</evidence>
<evidence type="ECO:0000259" key="1">
    <source>
        <dbReference type="Pfam" id="PF09924"/>
    </source>
</evidence>
<dbReference type="PANTHER" id="PTHR41373">
    <property type="entry name" value="DUF2156 DOMAIN-CONTAINING PROTEIN"/>
    <property type="match status" value="1"/>
</dbReference>
<dbReference type="PIRSF" id="PIRSF018688">
    <property type="entry name" value="UCP018688"/>
    <property type="match status" value="1"/>
</dbReference>
<dbReference type="InterPro" id="IPR024320">
    <property type="entry name" value="LPG_synthase_C"/>
</dbReference>
<dbReference type="InterPro" id="IPR016732">
    <property type="entry name" value="UCP018688"/>
</dbReference>
<organism evidence="2 3">
    <name type="scientific">Clostridium liquoris</name>
    <dbReference type="NCBI Taxonomy" id="1289519"/>
    <lineage>
        <taxon>Bacteria</taxon>
        <taxon>Bacillati</taxon>
        <taxon>Bacillota</taxon>
        <taxon>Clostridia</taxon>
        <taxon>Eubacteriales</taxon>
        <taxon>Clostridiaceae</taxon>
        <taxon>Clostridium</taxon>
    </lineage>
</organism>
<feature type="domain" description="Phosphatidylglycerol lysyltransferase C-terminal" evidence="1">
    <location>
        <begin position="22"/>
        <end position="293"/>
    </location>
</feature>
<keyword evidence="3" id="KW-1185">Reference proteome</keyword>
<proteinExistence type="predicted"/>
<dbReference type="OrthoDB" id="9765580at2"/>
<dbReference type="InterPro" id="IPR016181">
    <property type="entry name" value="Acyl_CoA_acyltransferase"/>
</dbReference>
<dbReference type="RefSeq" id="WP_106063171.1">
    <property type="nucleotide sequence ID" value="NZ_PVXO01000030.1"/>
</dbReference>
<comment type="caution">
    <text evidence="2">The sequence shown here is derived from an EMBL/GenBank/DDBJ whole genome shotgun (WGS) entry which is preliminary data.</text>
</comment>